<dbReference type="STRING" id="927665.HMPREF1535_02506"/>
<name>A0A0F5JG83_9BACT</name>
<dbReference type="EMBL" id="AQHV01000011">
    <property type="protein sequence ID" value="KKB56530.1"/>
    <property type="molecule type" value="Genomic_DNA"/>
</dbReference>
<reference evidence="3 4" key="1">
    <citation type="submission" date="2013-04" db="EMBL/GenBank/DDBJ databases">
        <title>The Genome Sequence of Parabacteroides goldsteinii DSM 19448.</title>
        <authorList>
            <consortium name="The Broad Institute Genomics Platform"/>
            <person name="Earl A."/>
            <person name="Ward D."/>
            <person name="Feldgarden M."/>
            <person name="Gevers D."/>
            <person name="Martens E."/>
            <person name="Sakamoto M."/>
            <person name="Benno Y."/>
            <person name="Song Y."/>
            <person name="Liu C."/>
            <person name="Lee J."/>
            <person name="Bolanos M."/>
            <person name="Vaisanen M.L."/>
            <person name="Finegold S.M."/>
            <person name="Walker B."/>
            <person name="Young S."/>
            <person name="Zeng Q."/>
            <person name="Gargeya S."/>
            <person name="Fitzgerald M."/>
            <person name="Haas B."/>
            <person name="Abouelleil A."/>
            <person name="Allen A.W."/>
            <person name="Alvarado L."/>
            <person name="Arachchi H.M."/>
            <person name="Berlin A.M."/>
            <person name="Chapman S.B."/>
            <person name="Gainer-Dewar J."/>
            <person name="Goldberg J."/>
            <person name="Griggs A."/>
            <person name="Gujja S."/>
            <person name="Hansen M."/>
            <person name="Howarth C."/>
            <person name="Imamovic A."/>
            <person name="Ireland A."/>
            <person name="Larimer J."/>
            <person name="McCowan C."/>
            <person name="Murphy C."/>
            <person name="Pearson M."/>
            <person name="Poon T.W."/>
            <person name="Priest M."/>
            <person name="Roberts A."/>
            <person name="Saif S."/>
            <person name="Shea T."/>
            <person name="Sisk P."/>
            <person name="Sykes S."/>
            <person name="Wortman J."/>
            <person name="Nusbaum C."/>
            <person name="Birren B."/>
        </authorList>
    </citation>
    <scope>NUCLEOTIDE SEQUENCE [LARGE SCALE GENOMIC DNA]</scope>
    <source>
        <strain evidence="3 4">DSM 19448</strain>
    </source>
</reference>
<comment type="caution">
    <text evidence="3">The sequence shown here is derived from an EMBL/GenBank/DDBJ whole genome shotgun (WGS) entry which is preliminary data.</text>
</comment>
<dbReference type="Pfam" id="PF14905">
    <property type="entry name" value="OMP_b-brl_3"/>
    <property type="match status" value="1"/>
</dbReference>
<protein>
    <recommendedName>
        <fullName evidence="2">Outer membrane protein beta-barrel domain-containing protein</fullName>
    </recommendedName>
</protein>
<dbReference type="Pfam" id="PF13620">
    <property type="entry name" value="CarboxypepD_reg"/>
    <property type="match status" value="1"/>
</dbReference>
<dbReference type="SUPFAM" id="SSF56935">
    <property type="entry name" value="Porins"/>
    <property type="match status" value="1"/>
</dbReference>
<gene>
    <name evidence="3" type="ORF">HMPREF1535_02506</name>
</gene>
<dbReference type="HOGENOM" id="CLU_012729_0_1_10"/>
<dbReference type="Gene3D" id="2.60.40.1120">
    <property type="entry name" value="Carboxypeptidase-like, regulatory domain"/>
    <property type="match status" value="1"/>
</dbReference>
<dbReference type="PATRIC" id="fig|927665.4.peg.2576"/>
<dbReference type="Proteomes" id="UP000033047">
    <property type="component" value="Unassembled WGS sequence"/>
</dbReference>
<dbReference type="InterPro" id="IPR041700">
    <property type="entry name" value="OMP_b-brl_3"/>
</dbReference>
<dbReference type="AlphaFoldDB" id="A0A0F5JG83"/>
<dbReference type="InterPro" id="IPR008969">
    <property type="entry name" value="CarboxyPept-like_regulatory"/>
</dbReference>
<evidence type="ECO:0000313" key="3">
    <source>
        <dbReference type="EMBL" id="KKB56530.1"/>
    </source>
</evidence>
<proteinExistence type="predicted"/>
<evidence type="ECO:0000256" key="1">
    <source>
        <dbReference type="SAM" id="MobiDB-lite"/>
    </source>
</evidence>
<feature type="domain" description="Outer membrane protein beta-barrel" evidence="2">
    <location>
        <begin position="468"/>
        <end position="924"/>
    </location>
</feature>
<evidence type="ECO:0000313" key="4">
    <source>
        <dbReference type="Proteomes" id="UP000033047"/>
    </source>
</evidence>
<dbReference type="SUPFAM" id="SSF49464">
    <property type="entry name" value="Carboxypeptidase regulatory domain-like"/>
    <property type="match status" value="1"/>
</dbReference>
<feature type="compositionally biased region" description="Gly residues" evidence="1">
    <location>
        <begin position="940"/>
        <end position="949"/>
    </location>
</feature>
<feature type="region of interest" description="Disordered" evidence="1">
    <location>
        <begin position="937"/>
        <end position="956"/>
    </location>
</feature>
<sequence>MSIFSYPETSPGKCLLDTDNTLVMKLGRYLLWLFFILFSLPAFAQQGGVDITGTVVEDGSNEPIEQATVRLLNVKDSTMVGGVASSRNGNFTLKGIKAGSYLLHVSFVGFDPLYQPIRITGKTNPVKLGKLALSDGAIQLGEAVVIGKAPEVVVRNDTVEYNADSYKTTEGAVLEDLLKKMPGVEVDSEGKITVNGKEVKKVLIDGKEFFSDDPKVASKNLPSKMVEKVQVLDRLSDMARMTGFDDGDEETVINLTVKPGMKQGWFGNAFAGYGSEDRYEGNFMVNRFINNDQFTLMGGINNTNNMGFSDIASNMFSGMGGRRGGRSGGAGNGITTSGNVGLNFSKEFNSKMTLGGNVRYSHSDNEANSKINRTNILPNDSSTIYNEINNKNTKSDNVGADFRMEWKPDSATQIIFQPSFSYSNSHNREFGSFNTLTNLGDTVNLGESDYVSDGEGYNLNARLEFSRKLNDEGRVFSGSLTGGLSDSYNKGLNYSNTEYFMGNNQDELIDQQFRYDNKGFNYRVYLSWVEPIGHNNFIQATYSISQNKQESLKNSYVRGEDSEDYNVLDTAYSKSYRNNFINQQASLAFKAVREKYDYTIGMNLEPSHSVSENFVGDTTLSKLTRNVVNLSPMVRFNYRFDKRTNLRINYRGRTSQPSMTQLQPVADISDPLNTITGNPDLKPTYSNNFSARYQKFVPEKQTALMLMLNANYVVNAIVTKSIYVGESGKKMTTYDNVNGNYNGNFRVMFNTPLKNRKFSVNSMTMASFANSNGFINEKKNTNKNYSAMERAGIDFRSDYIDLGVNGNFRYSGTKNSLQNQNDQNIYNYGVGGTTTIYLPLDFKIESDITWSTNSGYAAGYQQKEVLWNASASKSFLKGKQATLRFKIYDILQQRSNISQSVTADYTQYSEYNTLSSYFMVHFIYRFSIFKGGASASDMRGPGGRGHGGPGGPPPRF</sequence>
<organism evidence="3 4">
    <name type="scientific">Parabacteroides goldsteinii DSM 19448 = WAL 12034</name>
    <dbReference type="NCBI Taxonomy" id="927665"/>
    <lineage>
        <taxon>Bacteria</taxon>
        <taxon>Pseudomonadati</taxon>
        <taxon>Bacteroidota</taxon>
        <taxon>Bacteroidia</taxon>
        <taxon>Bacteroidales</taxon>
        <taxon>Tannerellaceae</taxon>
        <taxon>Parabacteroides</taxon>
    </lineage>
</organism>
<accession>A0A0F5JG83</accession>
<evidence type="ECO:0000259" key="2">
    <source>
        <dbReference type="Pfam" id="PF14905"/>
    </source>
</evidence>